<dbReference type="EMBL" id="JBBPCC010000008">
    <property type="protein sequence ID" value="MEK8129064.1"/>
    <property type="molecule type" value="Genomic_DNA"/>
</dbReference>
<comment type="caution">
    <text evidence="5">The sequence shown here is derived from an EMBL/GenBank/DDBJ whole genome shotgun (WGS) entry which is preliminary data.</text>
</comment>
<dbReference type="GO" id="GO:0005524">
    <property type="term" value="F:ATP binding"/>
    <property type="evidence" value="ECO:0007669"/>
    <property type="project" value="UniProtKB-KW"/>
</dbReference>
<proteinExistence type="predicted"/>
<dbReference type="InterPro" id="IPR027417">
    <property type="entry name" value="P-loop_NTPase"/>
</dbReference>
<dbReference type="Pfam" id="PF00005">
    <property type="entry name" value="ABC_tran"/>
    <property type="match status" value="1"/>
</dbReference>
<keyword evidence="1" id="KW-0813">Transport</keyword>
<dbReference type="InterPro" id="IPR017871">
    <property type="entry name" value="ABC_transporter-like_CS"/>
</dbReference>
<feature type="domain" description="ABC transporter" evidence="4">
    <location>
        <begin position="5"/>
        <end position="235"/>
    </location>
</feature>
<dbReference type="PROSITE" id="PS50893">
    <property type="entry name" value="ABC_TRANSPORTER_2"/>
    <property type="match status" value="1"/>
</dbReference>
<dbReference type="Gene3D" id="2.40.50.100">
    <property type="match status" value="1"/>
</dbReference>
<dbReference type="RefSeq" id="WP_341416163.1">
    <property type="nucleotide sequence ID" value="NZ_JBBPCC010000008.1"/>
</dbReference>
<dbReference type="PROSITE" id="PS00211">
    <property type="entry name" value="ABC_TRANSPORTER_1"/>
    <property type="match status" value="1"/>
</dbReference>
<dbReference type="Gene3D" id="2.40.50.140">
    <property type="entry name" value="Nucleic acid-binding proteins"/>
    <property type="match status" value="1"/>
</dbReference>
<name>A0ABU9DJN3_9BACL</name>
<keyword evidence="2" id="KW-0547">Nucleotide-binding</keyword>
<dbReference type="InterPro" id="IPR008995">
    <property type="entry name" value="Mo/tungstate-bd_C_term_dom"/>
</dbReference>
<evidence type="ECO:0000313" key="5">
    <source>
        <dbReference type="EMBL" id="MEK8129064.1"/>
    </source>
</evidence>
<dbReference type="SUPFAM" id="SSF52540">
    <property type="entry name" value="P-loop containing nucleoside triphosphate hydrolases"/>
    <property type="match status" value="1"/>
</dbReference>
<reference evidence="5 6" key="1">
    <citation type="submission" date="2024-04" db="EMBL/GenBank/DDBJ databases">
        <title>draft genome sequnece of Paenibacillus filicis.</title>
        <authorList>
            <person name="Kim D.-U."/>
        </authorList>
    </citation>
    <scope>NUCLEOTIDE SEQUENCE [LARGE SCALE GENOMIC DNA]</scope>
    <source>
        <strain evidence="5 6">KACC14197</strain>
    </source>
</reference>
<keyword evidence="6" id="KW-1185">Reference proteome</keyword>
<dbReference type="Gene3D" id="3.40.50.300">
    <property type="entry name" value="P-loop containing nucleotide triphosphate hydrolases"/>
    <property type="match status" value="1"/>
</dbReference>
<dbReference type="InterPro" id="IPR003593">
    <property type="entry name" value="AAA+_ATPase"/>
</dbReference>
<dbReference type="PANTHER" id="PTHR43875:SF1">
    <property type="entry name" value="OSMOPROTECTIVE COMPOUNDS UPTAKE ATP-BINDING PROTEIN GGTA"/>
    <property type="match status" value="1"/>
</dbReference>
<dbReference type="SMART" id="SM00382">
    <property type="entry name" value="AAA"/>
    <property type="match status" value="1"/>
</dbReference>
<dbReference type="InterPro" id="IPR003439">
    <property type="entry name" value="ABC_transporter-like_ATP-bd"/>
</dbReference>
<accession>A0ABU9DJN3</accession>
<evidence type="ECO:0000256" key="3">
    <source>
        <dbReference type="ARBA" id="ARBA00022840"/>
    </source>
</evidence>
<dbReference type="Pfam" id="PF08402">
    <property type="entry name" value="TOBE_2"/>
    <property type="match status" value="1"/>
</dbReference>
<evidence type="ECO:0000256" key="1">
    <source>
        <dbReference type="ARBA" id="ARBA00022448"/>
    </source>
</evidence>
<evidence type="ECO:0000259" key="4">
    <source>
        <dbReference type="PROSITE" id="PS50893"/>
    </source>
</evidence>
<dbReference type="InterPro" id="IPR047641">
    <property type="entry name" value="ABC_transpr_MalK/UgpC-like"/>
</dbReference>
<dbReference type="Proteomes" id="UP001469365">
    <property type="component" value="Unassembled WGS sequence"/>
</dbReference>
<dbReference type="SUPFAM" id="SSF50331">
    <property type="entry name" value="MOP-like"/>
    <property type="match status" value="1"/>
</dbReference>
<sequence>MSVAISFKNIVKKYGDTVVIPELSLTIQKGEFFTLLGPSGCGKTTLLRMVAGFNSIEGGTLEFNDRVMNQMDPGKRNIGMVFQNYAIFPHLSVTENIAFGLQNRKTGKAEISQRVQEMLKVVQIEAYKDRMPKNLSGGQQQRVALARAIVIKPDVLLMDEPLSNLDAQLRVDMRNAIKNIQQEVGITTVYVTHDQEEAMAVSDRIAVMKGGVIQHVGTPREIYQRPANLFVATFIGRTNILDAKLSASPDGSARLELGSGYTEQLPSLAMDGTGLSSQFVKLSVRPEEFILSEDGEGLSGKVVSSVFLGLNTHLFVQLESGQQVEIIQQSAMSGIIKQGESVRLKINTRAINVYDASGEINLTPQGASL</sequence>
<dbReference type="InterPro" id="IPR012340">
    <property type="entry name" value="NA-bd_OB-fold"/>
</dbReference>
<dbReference type="InterPro" id="IPR013611">
    <property type="entry name" value="Transp-assoc_OB_typ2"/>
</dbReference>
<protein>
    <submittedName>
        <fullName evidence="5">ABC transporter ATP-binding protein</fullName>
    </submittedName>
</protein>
<gene>
    <name evidence="5" type="ORF">WMW72_14260</name>
</gene>
<keyword evidence="3 5" id="KW-0067">ATP-binding</keyword>
<dbReference type="PANTHER" id="PTHR43875">
    <property type="entry name" value="MALTODEXTRIN IMPORT ATP-BINDING PROTEIN MSMX"/>
    <property type="match status" value="1"/>
</dbReference>
<evidence type="ECO:0000313" key="6">
    <source>
        <dbReference type="Proteomes" id="UP001469365"/>
    </source>
</evidence>
<organism evidence="5 6">
    <name type="scientific">Paenibacillus filicis</name>
    <dbReference type="NCBI Taxonomy" id="669464"/>
    <lineage>
        <taxon>Bacteria</taxon>
        <taxon>Bacillati</taxon>
        <taxon>Bacillota</taxon>
        <taxon>Bacilli</taxon>
        <taxon>Bacillales</taxon>
        <taxon>Paenibacillaceae</taxon>
        <taxon>Paenibacillus</taxon>
    </lineage>
</organism>
<evidence type="ECO:0000256" key="2">
    <source>
        <dbReference type="ARBA" id="ARBA00022741"/>
    </source>
</evidence>